<keyword evidence="8" id="KW-0807">Transducer</keyword>
<dbReference type="Proteomes" id="UP000002743">
    <property type="component" value="Chromosome"/>
</dbReference>
<dbReference type="SUPFAM" id="SSF58104">
    <property type="entry name" value="Methyl-accepting chemotaxis protein (MCP) signaling domain"/>
    <property type="match status" value="1"/>
</dbReference>
<dbReference type="CDD" id="cd17527">
    <property type="entry name" value="HAMP_II"/>
    <property type="match status" value="1"/>
</dbReference>
<dbReference type="Pfam" id="PF18947">
    <property type="entry name" value="HAMP_2"/>
    <property type="match status" value="3"/>
</dbReference>
<dbReference type="InterPro" id="IPR003660">
    <property type="entry name" value="HAMP_dom"/>
</dbReference>
<feature type="domain" description="HAMP" evidence="13">
    <location>
        <begin position="344"/>
        <end position="396"/>
    </location>
</feature>
<dbReference type="GO" id="GO:0005886">
    <property type="term" value="C:plasma membrane"/>
    <property type="evidence" value="ECO:0007669"/>
    <property type="project" value="UniProtKB-SubCell"/>
</dbReference>
<evidence type="ECO:0000256" key="9">
    <source>
        <dbReference type="SAM" id="Coils"/>
    </source>
</evidence>
<evidence type="ECO:0000256" key="2">
    <source>
        <dbReference type="ARBA" id="ARBA00022475"/>
    </source>
</evidence>
<dbReference type="InterPro" id="IPR004089">
    <property type="entry name" value="MCPsignal_dom"/>
</dbReference>
<keyword evidence="5 11" id="KW-1133">Transmembrane helix</keyword>
<feature type="domain" description="HAMP" evidence="13">
    <location>
        <begin position="525"/>
        <end position="577"/>
    </location>
</feature>
<keyword evidence="4 11" id="KW-0812">Transmembrane</keyword>
<dbReference type="PANTHER" id="PTHR43531:SF14">
    <property type="entry name" value="METHYL-ACCEPTING CHEMOTAXIS PROTEIN I-RELATED"/>
    <property type="match status" value="1"/>
</dbReference>
<keyword evidence="3" id="KW-0488">Methylation</keyword>
<evidence type="ECO:0000256" key="10">
    <source>
        <dbReference type="SAM" id="MobiDB-lite"/>
    </source>
</evidence>
<dbReference type="PANTHER" id="PTHR43531">
    <property type="entry name" value="PROTEIN ICFG"/>
    <property type="match status" value="1"/>
</dbReference>
<dbReference type="Pfam" id="PF02743">
    <property type="entry name" value="dCache_1"/>
    <property type="match status" value="1"/>
</dbReference>
<dbReference type="HOGENOM" id="CLU_000445_107_12_4"/>
<keyword evidence="15" id="KW-1185">Reference proteome</keyword>
<dbReference type="GO" id="GO:0007165">
    <property type="term" value="P:signal transduction"/>
    <property type="evidence" value="ECO:0007669"/>
    <property type="project" value="UniProtKB-KW"/>
</dbReference>
<evidence type="ECO:0000256" key="8">
    <source>
        <dbReference type="PROSITE-ProRule" id="PRU00284"/>
    </source>
</evidence>
<feature type="coiled-coil region" evidence="9">
    <location>
        <begin position="919"/>
        <end position="957"/>
    </location>
</feature>
<dbReference type="CDD" id="cd17528">
    <property type="entry name" value="HAMP_III"/>
    <property type="match status" value="1"/>
</dbReference>
<dbReference type="Gene3D" id="1.20.120.1530">
    <property type="match status" value="2"/>
</dbReference>
<feature type="transmembrane region" description="Helical" evidence="11">
    <location>
        <begin position="12"/>
        <end position="34"/>
    </location>
</feature>
<evidence type="ECO:0000256" key="4">
    <source>
        <dbReference type="ARBA" id="ARBA00022692"/>
    </source>
</evidence>
<dbReference type="OrthoDB" id="8530258at2"/>
<dbReference type="CDD" id="cd06225">
    <property type="entry name" value="HAMP"/>
    <property type="match status" value="1"/>
</dbReference>
<comment type="subcellular location">
    <subcellularLocation>
        <location evidence="1">Cell membrane</location>
        <topology evidence="1">Multi-pass membrane protein</topology>
    </subcellularLocation>
</comment>
<dbReference type="GO" id="GO:0006935">
    <property type="term" value="P:chemotaxis"/>
    <property type="evidence" value="ECO:0007669"/>
    <property type="project" value="UniProtKB-KW"/>
</dbReference>
<dbReference type="SMART" id="SM00304">
    <property type="entry name" value="HAMP"/>
    <property type="match status" value="3"/>
</dbReference>
<evidence type="ECO:0000313" key="14">
    <source>
        <dbReference type="EMBL" id="ACT50817.1"/>
    </source>
</evidence>
<dbReference type="AlphaFoldDB" id="C6XE42"/>
<gene>
    <name evidence="14" type="ordered locus">Msip34_1572</name>
</gene>
<evidence type="ECO:0000259" key="13">
    <source>
        <dbReference type="PROSITE" id="PS50885"/>
    </source>
</evidence>
<evidence type="ECO:0000256" key="5">
    <source>
        <dbReference type="ARBA" id="ARBA00022989"/>
    </source>
</evidence>
<feature type="domain" description="Methyl-accepting transducer" evidence="12">
    <location>
        <begin position="719"/>
        <end position="948"/>
    </location>
</feature>
<name>C6XE42_METGS</name>
<keyword evidence="2" id="KW-1003">Cell membrane</keyword>
<keyword evidence="9" id="KW-0175">Coiled coil</keyword>
<evidence type="ECO:0000256" key="1">
    <source>
        <dbReference type="ARBA" id="ARBA00004651"/>
    </source>
</evidence>
<feature type="coiled-coil region" evidence="9">
    <location>
        <begin position="467"/>
        <end position="494"/>
    </location>
</feature>
<dbReference type="CDD" id="cd12913">
    <property type="entry name" value="PDC1_MCP_like"/>
    <property type="match status" value="1"/>
</dbReference>
<dbReference type="Gene3D" id="1.10.287.950">
    <property type="entry name" value="Methyl-accepting chemotaxis protein"/>
    <property type="match status" value="1"/>
</dbReference>
<dbReference type="RefSeq" id="WP_015830236.1">
    <property type="nucleotide sequence ID" value="NC_012969.1"/>
</dbReference>
<dbReference type="eggNOG" id="COG0840">
    <property type="taxonomic scope" value="Bacteria"/>
</dbReference>
<dbReference type="Pfam" id="PF18575">
    <property type="entry name" value="HAMP_N3"/>
    <property type="match status" value="1"/>
</dbReference>
<dbReference type="CDD" id="cd11386">
    <property type="entry name" value="MCP_signal"/>
    <property type="match status" value="1"/>
</dbReference>
<feature type="compositionally biased region" description="Low complexity" evidence="10">
    <location>
        <begin position="970"/>
        <end position="979"/>
    </location>
</feature>
<dbReference type="InterPro" id="IPR041395">
    <property type="entry name" value="McpB_HAMP_3rd"/>
</dbReference>
<evidence type="ECO:0000256" key="11">
    <source>
        <dbReference type="SAM" id="Phobius"/>
    </source>
</evidence>
<dbReference type="SMART" id="SM00283">
    <property type="entry name" value="MA"/>
    <property type="match status" value="1"/>
</dbReference>
<protein>
    <submittedName>
        <fullName evidence="14">Methyl-accepting chemotaxis sensory transducer</fullName>
    </submittedName>
</protein>
<feature type="transmembrane region" description="Helical" evidence="11">
    <location>
        <begin position="322"/>
        <end position="342"/>
    </location>
</feature>
<dbReference type="PROSITE" id="PS50885">
    <property type="entry name" value="HAMP"/>
    <property type="match status" value="2"/>
</dbReference>
<dbReference type="InterPro" id="IPR051310">
    <property type="entry name" value="MCP_chemotaxis"/>
</dbReference>
<feature type="region of interest" description="Disordered" evidence="10">
    <location>
        <begin position="963"/>
        <end position="1011"/>
    </location>
</feature>
<dbReference type="GO" id="GO:0004888">
    <property type="term" value="F:transmembrane signaling receptor activity"/>
    <property type="evidence" value="ECO:0007669"/>
    <property type="project" value="TreeGrafter"/>
</dbReference>
<dbReference type="KEGG" id="mei:Msip34_1572"/>
<dbReference type="eggNOG" id="COG2770">
    <property type="taxonomic scope" value="Bacteria"/>
</dbReference>
<dbReference type="InterPro" id="IPR033479">
    <property type="entry name" value="dCache_1"/>
</dbReference>
<keyword evidence="6 11" id="KW-0472">Membrane</keyword>
<accession>C6XE42</accession>
<dbReference type="Gene3D" id="3.30.450.20">
    <property type="entry name" value="PAS domain"/>
    <property type="match status" value="2"/>
</dbReference>
<evidence type="ECO:0000256" key="3">
    <source>
        <dbReference type="ARBA" id="ARBA00022481"/>
    </source>
</evidence>
<evidence type="ECO:0000259" key="12">
    <source>
        <dbReference type="PROSITE" id="PS50111"/>
    </source>
</evidence>
<organism evidence="14 15">
    <name type="scientific">Methylovorus glucosotrophus (strain SIP3-4)</name>
    <dbReference type="NCBI Taxonomy" id="582744"/>
    <lineage>
        <taxon>Bacteria</taxon>
        <taxon>Pseudomonadati</taxon>
        <taxon>Pseudomonadota</taxon>
        <taxon>Betaproteobacteria</taxon>
        <taxon>Nitrosomonadales</taxon>
        <taxon>Methylophilaceae</taxon>
        <taxon>Methylovorus</taxon>
    </lineage>
</organism>
<proteinExistence type="inferred from homology"/>
<dbReference type="EMBL" id="CP001674">
    <property type="protein sequence ID" value="ACT50817.1"/>
    <property type="molecule type" value="Genomic_DNA"/>
</dbReference>
<dbReference type="PROSITE" id="PS50111">
    <property type="entry name" value="CHEMOTAXIS_TRANSDUC_2"/>
    <property type="match status" value="1"/>
</dbReference>
<reference evidence="15" key="1">
    <citation type="submission" date="2009-07" db="EMBL/GenBank/DDBJ databases">
        <title>Complete sequence of chromosome of Methylovorus sp. SIP3-4.</title>
        <authorList>
            <person name="Lucas S."/>
            <person name="Copeland A."/>
            <person name="Lapidus A."/>
            <person name="Glavina del Rio T."/>
            <person name="Tice H."/>
            <person name="Bruce D."/>
            <person name="Goodwin L."/>
            <person name="Pitluck S."/>
            <person name="Clum A."/>
            <person name="Larimer F."/>
            <person name="Land M."/>
            <person name="Hauser L."/>
            <person name="Kyrpides N."/>
            <person name="Mikhailova N."/>
            <person name="Kayluzhnaya M."/>
            <person name="Chistoserdova L."/>
        </authorList>
    </citation>
    <scope>NUCLEOTIDE SEQUENCE [LARGE SCALE GENOMIC DNA]</scope>
    <source>
        <strain evidence="15">SIP3-4</strain>
    </source>
</reference>
<dbReference type="Pfam" id="PF00672">
    <property type="entry name" value="HAMP"/>
    <property type="match status" value="1"/>
</dbReference>
<feature type="coiled-coil region" evidence="9">
    <location>
        <begin position="738"/>
        <end position="772"/>
    </location>
</feature>
<evidence type="ECO:0000256" key="7">
    <source>
        <dbReference type="ARBA" id="ARBA00029447"/>
    </source>
</evidence>
<evidence type="ECO:0000256" key="6">
    <source>
        <dbReference type="ARBA" id="ARBA00023136"/>
    </source>
</evidence>
<reference evidence="14 15" key="2">
    <citation type="journal article" date="2011" name="J. Bacteriol.">
        <title>Genomes of three methylotrophs from a single niche uncover genetic and metabolic divergence of Methylophilaceae.</title>
        <authorList>
            <person name="Lapidus A."/>
            <person name="Clum A."/>
            <person name="Labutti K."/>
            <person name="Kaluzhnaya M.G."/>
            <person name="Lim S."/>
            <person name="Beck D.A."/>
            <person name="Glavina Del Rio T."/>
            <person name="Nolan M."/>
            <person name="Mavromatis K."/>
            <person name="Huntemann M."/>
            <person name="Lucas S."/>
            <person name="Lidstrom M.E."/>
            <person name="Ivanova N."/>
            <person name="Chistoserdova L."/>
        </authorList>
    </citation>
    <scope>NUCLEOTIDE SEQUENCE [LARGE SCALE GENOMIC DNA]</scope>
    <source>
        <strain evidence="14 15">SIP3-4</strain>
    </source>
</reference>
<sequence>MKSALSDMSIRLKIALIVTVVAMIGFTVTIATIINQSIEVEKKTALKLVDESALVGREQAQEILDRAVVTARANARTMLAMKATHQESRAAVDNLLANSLRQNLDLVGAWTLWEPNAFDGKDKDFVNAAGHDATGRYIPYWNSGSGSVILEALVDYNTAGAGDYYLLAKNSGKETLLEPYMYKIAGKDTLITTISIPIQHNGGFVGVTGFDIPLSGMQAIVGAIKPYAGSYAELITYGGNYVASASPENIGKPMDKQGDAKAILQKIQAGTAFSHIDQDASGTLVYRTYAPIKVGNSVTPWALVLTVPMDVVMAQIYTIRNIAIVVGIVSVIVLVGILYFFLNRMVISPLQESVGTIKRLSKGDLSAKITVKGSDEMAALNGSMAQLGGNIQTLISQMTVMSEAHDRGETDARVTESNFEGAFRDLAHGVNSMVHGHIELNNKAMQVVKAFGEGNFEAPLERFPGKKAEINHTIEQVRSNLKSLIADADMLAQAAIAGNLSTRADASRHQGDFRKIVEGVNHTLDAVIGPLNVAAHYVDAISKGNIPAKITDDYSGDFNTLKNNLNQCIDAINAMVADTAMLADAGAQGLLSTRADASRHQGDFRKIVEGVNNTLDAVIGPLNVAADCVKRISQGHVPPVITEEYQGDFNTIRQNLNTCITAINALVQDAGMLADAARDGRVYVRADATNHQGDFRKIVEGVNETLEMIATPIVTVKEAAETINTAANEISKGNIDLSQRTEEQASSLEETASSMEQLASTVKQNAENAKQANQLAITATSIAERGGEVVSDVVNTMAAINESSQKIEDIISVIDGIAFQTNILALNAAVEAARAGEQGRGFAVVAGEVRNLAQRSAVAAKEIKELIADSVGKTTEGTRQVENAGKTMEEIVNSVKRVSNIVGEITAASIEQSSGIDQVNKAVTQMDEVTQQNAALVEEAAAAAESLMEQANNLVESIRQFKTSENDTGRASAAPARLPSPKPFRAESGGRSAAPLRVAVKAPDDGDWEEF</sequence>
<dbReference type="STRING" id="582744.Msip34_1572"/>
<dbReference type="Pfam" id="PF00015">
    <property type="entry name" value="MCPsignal"/>
    <property type="match status" value="1"/>
</dbReference>
<comment type="similarity">
    <text evidence="7">Belongs to the methyl-accepting chemotaxis (MCP) protein family.</text>
</comment>
<evidence type="ECO:0000313" key="15">
    <source>
        <dbReference type="Proteomes" id="UP000002743"/>
    </source>
</evidence>
<dbReference type="FunFam" id="1.10.287.950:FF:000001">
    <property type="entry name" value="Methyl-accepting chemotaxis sensory transducer"/>
    <property type="match status" value="1"/>
</dbReference>